<dbReference type="RefSeq" id="WP_121007074.1">
    <property type="nucleotide sequence ID" value="NZ_RBXO01000001.1"/>
</dbReference>
<evidence type="ECO:0000313" key="3">
    <source>
        <dbReference type="EMBL" id="RKT55360.1"/>
    </source>
</evidence>
<feature type="region of interest" description="Disordered" evidence="1">
    <location>
        <begin position="1"/>
        <end position="51"/>
    </location>
</feature>
<feature type="domain" description="SEFIR" evidence="2">
    <location>
        <begin position="63"/>
        <end position="202"/>
    </location>
</feature>
<name>A0A495W2J6_9PSEU</name>
<dbReference type="OrthoDB" id="3365840at2"/>
<proteinExistence type="predicted"/>
<dbReference type="InterPro" id="IPR035897">
    <property type="entry name" value="Toll_tir_struct_dom_sf"/>
</dbReference>
<evidence type="ECO:0000259" key="2">
    <source>
        <dbReference type="PROSITE" id="PS51534"/>
    </source>
</evidence>
<organism evidence="3 4">
    <name type="scientific">Saccharothrix australiensis</name>
    <dbReference type="NCBI Taxonomy" id="2072"/>
    <lineage>
        <taxon>Bacteria</taxon>
        <taxon>Bacillati</taxon>
        <taxon>Actinomycetota</taxon>
        <taxon>Actinomycetes</taxon>
        <taxon>Pseudonocardiales</taxon>
        <taxon>Pseudonocardiaceae</taxon>
        <taxon>Saccharothrix</taxon>
    </lineage>
</organism>
<dbReference type="AlphaFoldDB" id="A0A495W2J6"/>
<evidence type="ECO:0000313" key="4">
    <source>
        <dbReference type="Proteomes" id="UP000282084"/>
    </source>
</evidence>
<keyword evidence="4" id="KW-1185">Reference proteome</keyword>
<protein>
    <submittedName>
        <fullName evidence="3">SEFIR domain-containing protein</fullName>
    </submittedName>
</protein>
<dbReference type="InterPro" id="IPR013568">
    <property type="entry name" value="SEFIR_dom"/>
</dbReference>
<accession>A0A495W2J6</accession>
<sequence>MEPEIPPRSGPRTRTPHPSPPTEPQSCGPATVSGPRSASRTPGGAAGYAGNLQGIPEGAPALSPTVFVSYVHGTDEHKRQVLEFARFLRAHGVTAVLDRWTTVARKDWYPWIVAEILRADHVLAIASGPYRDVFDGRTPATRYRGSQAEAALLRELLHGDRDTWLPKILPVVLPGRHADEVPLLLQPHSCDRYQVTGFTESGAEDLLRVIHRKPKHIAPPVGPPPDLPPRTW</sequence>
<dbReference type="Pfam" id="PF08357">
    <property type="entry name" value="SEFIR"/>
    <property type="match status" value="1"/>
</dbReference>
<comment type="caution">
    <text evidence="3">The sequence shown here is derived from an EMBL/GenBank/DDBJ whole genome shotgun (WGS) entry which is preliminary data.</text>
</comment>
<dbReference type="Proteomes" id="UP000282084">
    <property type="component" value="Unassembled WGS sequence"/>
</dbReference>
<dbReference type="EMBL" id="RBXO01000001">
    <property type="protein sequence ID" value="RKT55360.1"/>
    <property type="molecule type" value="Genomic_DNA"/>
</dbReference>
<dbReference type="PROSITE" id="PS51534">
    <property type="entry name" value="SEFIR"/>
    <property type="match status" value="1"/>
</dbReference>
<gene>
    <name evidence="3" type="ORF">C8E97_4025</name>
</gene>
<dbReference type="SUPFAM" id="SSF52200">
    <property type="entry name" value="Toll/Interleukin receptor TIR domain"/>
    <property type="match status" value="1"/>
</dbReference>
<evidence type="ECO:0000256" key="1">
    <source>
        <dbReference type="SAM" id="MobiDB-lite"/>
    </source>
</evidence>
<reference evidence="3 4" key="1">
    <citation type="submission" date="2018-10" db="EMBL/GenBank/DDBJ databases">
        <title>Sequencing the genomes of 1000 actinobacteria strains.</title>
        <authorList>
            <person name="Klenk H.-P."/>
        </authorList>
    </citation>
    <scope>NUCLEOTIDE SEQUENCE [LARGE SCALE GENOMIC DNA]</scope>
    <source>
        <strain evidence="3 4">DSM 43800</strain>
    </source>
</reference>
<dbReference type="Gene3D" id="3.40.50.11530">
    <property type="match status" value="1"/>
</dbReference>